<evidence type="ECO:0000313" key="12">
    <source>
        <dbReference type="EMBL" id="RJF92824.1"/>
    </source>
</evidence>
<accession>A0A3A3FJQ7</accession>
<evidence type="ECO:0000256" key="5">
    <source>
        <dbReference type="ARBA" id="ARBA00022679"/>
    </source>
</evidence>
<comment type="catalytic activity">
    <reaction evidence="1">
        <text>ATP + protein L-histidine = ADP + protein N-phospho-L-histidine.</text>
        <dbReference type="EC" id="2.7.13.3"/>
    </reaction>
</comment>
<dbReference type="InterPro" id="IPR005467">
    <property type="entry name" value="His_kinase_dom"/>
</dbReference>
<dbReference type="InterPro" id="IPR036890">
    <property type="entry name" value="HATPase_C_sf"/>
</dbReference>
<keyword evidence="9 10" id="KW-0472">Membrane</keyword>
<evidence type="ECO:0000256" key="4">
    <source>
        <dbReference type="ARBA" id="ARBA00022553"/>
    </source>
</evidence>
<dbReference type="EC" id="2.7.13.3" evidence="3"/>
<dbReference type="Proteomes" id="UP000265955">
    <property type="component" value="Unassembled WGS sequence"/>
</dbReference>
<dbReference type="PANTHER" id="PTHR45436">
    <property type="entry name" value="SENSOR HISTIDINE KINASE YKOH"/>
    <property type="match status" value="1"/>
</dbReference>
<feature type="domain" description="Histidine kinase" evidence="11">
    <location>
        <begin position="251"/>
        <end position="463"/>
    </location>
</feature>
<comment type="caution">
    <text evidence="12">The sequence shown here is derived from an EMBL/GenBank/DDBJ whole genome shotgun (WGS) entry which is preliminary data.</text>
</comment>
<dbReference type="GO" id="GO:0005886">
    <property type="term" value="C:plasma membrane"/>
    <property type="evidence" value="ECO:0007669"/>
    <property type="project" value="TreeGrafter"/>
</dbReference>
<evidence type="ECO:0000256" key="3">
    <source>
        <dbReference type="ARBA" id="ARBA00012438"/>
    </source>
</evidence>
<dbReference type="Gene3D" id="1.10.287.130">
    <property type="match status" value="1"/>
</dbReference>
<dbReference type="Pfam" id="PF02518">
    <property type="entry name" value="HATPase_c"/>
    <property type="match status" value="1"/>
</dbReference>
<dbReference type="InterPro" id="IPR036097">
    <property type="entry name" value="HisK_dim/P_sf"/>
</dbReference>
<dbReference type="PANTHER" id="PTHR45436:SF1">
    <property type="entry name" value="SENSOR PROTEIN QSEC"/>
    <property type="match status" value="1"/>
</dbReference>
<evidence type="ECO:0000256" key="6">
    <source>
        <dbReference type="ARBA" id="ARBA00022692"/>
    </source>
</evidence>
<keyword evidence="4" id="KW-0597">Phosphoprotein</keyword>
<evidence type="ECO:0000256" key="8">
    <source>
        <dbReference type="ARBA" id="ARBA00022989"/>
    </source>
</evidence>
<dbReference type="SMART" id="SM00388">
    <property type="entry name" value="HisKA"/>
    <property type="match status" value="1"/>
</dbReference>
<evidence type="ECO:0000256" key="10">
    <source>
        <dbReference type="SAM" id="Phobius"/>
    </source>
</evidence>
<dbReference type="SMART" id="SM00387">
    <property type="entry name" value="HATPase_c"/>
    <property type="match status" value="1"/>
</dbReference>
<keyword evidence="6 10" id="KW-0812">Transmembrane</keyword>
<dbReference type="PRINTS" id="PR00344">
    <property type="entry name" value="BCTRLSENSOR"/>
</dbReference>
<dbReference type="InterPro" id="IPR003661">
    <property type="entry name" value="HisK_dim/P_dom"/>
</dbReference>
<dbReference type="PROSITE" id="PS50109">
    <property type="entry name" value="HIS_KIN"/>
    <property type="match status" value="1"/>
</dbReference>
<dbReference type="AlphaFoldDB" id="A0A3A3FJQ7"/>
<evidence type="ECO:0000313" key="13">
    <source>
        <dbReference type="Proteomes" id="UP000265955"/>
    </source>
</evidence>
<evidence type="ECO:0000256" key="1">
    <source>
        <dbReference type="ARBA" id="ARBA00000085"/>
    </source>
</evidence>
<dbReference type="CDD" id="cd00075">
    <property type="entry name" value="HATPase"/>
    <property type="match status" value="1"/>
</dbReference>
<dbReference type="InterPro" id="IPR003594">
    <property type="entry name" value="HATPase_dom"/>
</dbReference>
<name>A0A3A3FJQ7_9BURK</name>
<organism evidence="12 13">
    <name type="scientific">Noviherbaspirillum saxi</name>
    <dbReference type="NCBI Taxonomy" id="2320863"/>
    <lineage>
        <taxon>Bacteria</taxon>
        <taxon>Pseudomonadati</taxon>
        <taxon>Pseudomonadota</taxon>
        <taxon>Betaproteobacteria</taxon>
        <taxon>Burkholderiales</taxon>
        <taxon>Oxalobacteraceae</taxon>
        <taxon>Noviherbaspirillum</taxon>
    </lineage>
</organism>
<dbReference type="CDD" id="cd00082">
    <property type="entry name" value="HisKA"/>
    <property type="match status" value="1"/>
</dbReference>
<dbReference type="SUPFAM" id="SSF47384">
    <property type="entry name" value="Homodimeric domain of signal transducing histidine kinase"/>
    <property type="match status" value="1"/>
</dbReference>
<feature type="transmembrane region" description="Helical" evidence="10">
    <location>
        <begin position="176"/>
        <end position="198"/>
    </location>
</feature>
<proteinExistence type="predicted"/>
<dbReference type="InterPro" id="IPR013727">
    <property type="entry name" value="2CSK_N"/>
</dbReference>
<protein>
    <recommendedName>
        <fullName evidence="3">histidine kinase</fullName>
        <ecNumber evidence="3">2.7.13.3</ecNumber>
    </recommendedName>
</protein>
<keyword evidence="5" id="KW-0808">Transferase</keyword>
<evidence type="ECO:0000256" key="7">
    <source>
        <dbReference type="ARBA" id="ARBA00022777"/>
    </source>
</evidence>
<dbReference type="InterPro" id="IPR050428">
    <property type="entry name" value="TCS_sensor_his_kinase"/>
</dbReference>
<evidence type="ECO:0000259" key="11">
    <source>
        <dbReference type="PROSITE" id="PS50109"/>
    </source>
</evidence>
<dbReference type="GO" id="GO:0000155">
    <property type="term" value="F:phosphorelay sensor kinase activity"/>
    <property type="evidence" value="ECO:0007669"/>
    <property type="project" value="InterPro"/>
</dbReference>
<comment type="subcellular location">
    <subcellularLocation>
        <location evidence="2">Membrane</location>
    </subcellularLocation>
</comment>
<dbReference type="InterPro" id="IPR004358">
    <property type="entry name" value="Sig_transdc_His_kin-like_C"/>
</dbReference>
<reference evidence="13" key="1">
    <citation type="submission" date="2018-09" db="EMBL/GenBank/DDBJ databases">
        <authorList>
            <person name="Zhu H."/>
        </authorList>
    </citation>
    <scope>NUCLEOTIDE SEQUENCE [LARGE SCALE GENOMIC DNA]</scope>
    <source>
        <strain evidence="13">K1R23-30</strain>
    </source>
</reference>
<dbReference type="EMBL" id="QYUO01000003">
    <property type="protein sequence ID" value="RJF92824.1"/>
    <property type="molecule type" value="Genomic_DNA"/>
</dbReference>
<keyword evidence="8 10" id="KW-1133">Transmembrane helix</keyword>
<dbReference type="OrthoDB" id="8554694at2"/>
<gene>
    <name evidence="12" type="ORF">D3871_28425</name>
</gene>
<dbReference type="Pfam" id="PF08521">
    <property type="entry name" value="2CSK_N"/>
    <property type="match status" value="1"/>
</dbReference>
<evidence type="ECO:0000256" key="2">
    <source>
        <dbReference type="ARBA" id="ARBA00004370"/>
    </source>
</evidence>
<sequence length="478" mass="52029">MLFRWSLKRTVLTLLVPVLALIGAIEFWTTYRTAVDAANSAYDRSLFGAIKAIDANISTESGGVAVELPYTMLEFFELTAAGQVHFYVSTEDGLTGVGSPDLPLPPVALKSRVPYFYDAEYFGDKVRIGAYARKLDKPVGASANMQQRIVIKVAETLTSRSEFIDKLVWQAARRDIVFLLAAGGLLALVLNLTIQPLVRLRDEVSSRSPLDLTPIDAASVPVDVRPLVEAINLHMARTQQIMDARGRFVDDASHQLRTPLATLRTQLDYALREIDPDNVKQALGAISRQLDDATHRTNQMLSLARADAAEVTISTVDLQSLAEQVAREMVLPAREKQIDLAFDAPEKPLPVLGDAGLLREAALNLLHNAIRFAPERGHVSIRLGQSCGNAWFAVTDDGPGIPLDQLPRMGERFFRARNTTLGGSGLGLAIARAVVEQCGGKLVIANVATGTGCVATLYLQLATVENRQAIERIALLQS</sequence>
<keyword evidence="13" id="KW-1185">Reference proteome</keyword>
<dbReference type="Gene3D" id="3.30.565.10">
    <property type="entry name" value="Histidine kinase-like ATPase, C-terminal domain"/>
    <property type="match status" value="1"/>
</dbReference>
<evidence type="ECO:0000256" key="9">
    <source>
        <dbReference type="ARBA" id="ARBA00023136"/>
    </source>
</evidence>
<dbReference type="SUPFAM" id="SSF55874">
    <property type="entry name" value="ATPase domain of HSP90 chaperone/DNA topoisomerase II/histidine kinase"/>
    <property type="match status" value="1"/>
</dbReference>
<keyword evidence="7 12" id="KW-0418">Kinase</keyword>
<dbReference type="Pfam" id="PF00512">
    <property type="entry name" value="HisKA"/>
    <property type="match status" value="1"/>
</dbReference>